<reference evidence="2 3" key="1">
    <citation type="submission" date="2019-03" db="EMBL/GenBank/DDBJ databases">
        <title>Deep-cultivation of Planctomycetes and their phenomic and genomic characterization uncovers novel biology.</title>
        <authorList>
            <person name="Wiegand S."/>
            <person name="Jogler M."/>
            <person name="Boedeker C."/>
            <person name="Pinto D."/>
            <person name="Vollmers J."/>
            <person name="Rivas-Marin E."/>
            <person name="Kohn T."/>
            <person name="Peeters S.H."/>
            <person name="Heuer A."/>
            <person name="Rast P."/>
            <person name="Oberbeckmann S."/>
            <person name="Bunk B."/>
            <person name="Jeske O."/>
            <person name="Meyerdierks A."/>
            <person name="Storesund J.E."/>
            <person name="Kallscheuer N."/>
            <person name="Luecker S."/>
            <person name="Lage O.M."/>
            <person name="Pohl T."/>
            <person name="Merkel B.J."/>
            <person name="Hornburger P."/>
            <person name="Mueller R.-W."/>
            <person name="Bruemmer F."/>
            <person name="Labrenz M."/>
            <person name="Spormann A.M."/>
            <person name="Op den Camp H."/>
            <person name="Overmann J."/>
            <person name="Amann R."/>
            <person name="Jetten M.S.M."/>
            <person name="Mascher T."/>
            <person name="Medema M.H."/>
            <person name="Devos D.P."/>
            <person name="Kaster A.-K."/>
            <person name="Ovreas L."/>
            <person name="Rohde M."/>
            <person name="Galperin M.Y."/>
            <person name="Jogler C."/>
        </authorList>
    </citation>
    <scope>NUCLEOTIDE SEQUENCE [LARGE SCALE GENOMIC DNA]</scope>
    <source>
        <strain evidence="2 3">Enr10</strain>
    </source>
</reference>
<keyword evidence="1" id="KW-0472">Membrane</keyword>
<dbReference type="RefSeq" id="WP_145448909.1">
    <property type="nucleotide sequence ID" value="NZ_CP037421.1"/>
</dbReference>
<evidence type="ECO:0000256" key="1">
    <source>
        <dbReference type="SAM" id="Phobius"/>
    </source>
</evidence>
<feature type="transmembrane region" description="Helical" evidence="1">
    <location>
        <begin position="57"/>
        <end position="79"/>
    </location>
</feature>
<sequence>MQKEDVAFIGCRLVGLYYAIKALETVASFMMTFVAWKSGAQFPASTAAMFYLQLMPFTFYTIAACMLWFGAGTIVKYLLPDGQIASSPSKPTLEQVQSVLFSSVGLLVLTWGITDLGKVLYQLFQLKQASHYAQIPLTLQSECVAVACRLLLGFCLVFGSRGLSGFLTRLRQPELR</sequence>
<gene>
    <name evidence="2" type="ORF">Enr10x_20350</name>
</gene>
<dbReference type="Proteomes" id="UP000315647">
    <property type="component" value="Chromosome"/>
</dbReference>
<keyword evidence="1" id="KW-0812">Transmembrane</keyword>
<dbReference type="EMBL" id="CP037421">
    <property type="protein sequence ID" value="QDT26725.1"/>
    <property type="molecule type" value="Genomic_DNA"/>
</dbReference>
<organism evidence="2 3">
    <name type="scientific">Gimesia panareensis</name>
    <dbReference type="NCBI Taxonomy" id="2527978"/>
    <lineage>
        <taxon>Bacteria</taxon>
        <taxon>Pseudomonadati</taxon>
        <taxon>Planctomycetota</taxon>
        <taxon>Planctomycetia</taxon>
        <taxon>Planctomycetales</taxon>
        <taxon>Planctomycetaceae</taxon>
        <taxon>Gimesia</taxon>
    </lineage>
</organism>
<proteinExistence type="predicted"/>
<evidence type="ECO:0000313" key="2">
    <source>
        <dbReference type="EMBL" id="QDT26725.1"/>
    </source>
</evidence>
<dbReference type="AlphaFoldDB" id="A0A517Q528"/>
<feature type="transmembrane region" description="Helical" evidence="1">
    <location>
        <begin position="16"/>
        <end position="36"/>
    </location>
</feature>
<accession>A0A517Q528</accession>
<protein>
    <submittedName>
        <fullName evidence="2">Uncharacterized protein</fullName>
    </submittedName>
</protein>
<keyword evidence="3" id="KW-1185">Reference proteome</keyword>
<name>A0A517Q528_9PLAN</name>
<evidence type="ECO:0000313" key="3">
    <source>
        <dbReference type="Proteomes" id="UP000315647"/>
    </source>
</evidence>
<keyword evidence="1" id="KW-1133">Transmembrane helix</keyword>